<dbReference type="PATRIC" id="fig|742817.3.peg.475"/>
<feature type="chain" id="PRO_5003550004" description="Peptidase MA-like domain-containing protein" evidence="1">
    <location>
        <begin position="21"/>
        <end position="986"/>
    </location>
</feature>
<feature type="signal peptide" evidence="1">
    <location>
        <begin position="1"/>
        <end position="20"/>
    </location>
</feature>
<organism evidence="2 3">
    <name type="scientific">Odoribacter laneus YIT 12061</name>
    <dbReference type="NCBI Taxonomy" id="742817"/>
    <lineage>
        <taxon>Bacteria</taxon>
        <taxon>Pseudomonadati</taxon>
        <taxon>Bacteroidota</taxon>
        <taxon>Bacteroidia</taxon>
        <taxon>Bacteroidales</taxon>
        <taxon>Odoribacteraceae</taxon>
        <taxon>Odoribacter</taxon>
    </lineage>
</organism>
<dbReference type="eggNOG" id="COG0823">
    <property type="taxonomic scope" value="Bacteria"/>
</dbReference>
<keyword evidence="1" id="KW-0732">Signal</keyword>
<dbReference type="STRING" id="742817.HMPREF9449_00446"/>
<dbReference type="AlphaFoldDB" id="H1DDW0"/>
<dbReference type="EMBL" id="ADMC01000005">
    <property type="protein sequence ID" value="EHP50757.1"/>
    <property type="molecule type" value="Genomic_DNA"/>
</dbReference>
<reference evidence="2 3" key="1">
    <citation type="submission" date="2012-01" db="EMBL/GenBank/DDBJ databases">
        <title>The Genome Sequence of Odoribacter laneus YIT 12061.</title>
        <authorList>
            <consortium name="The Broad Institute Genome Sequencing Platform"/>
            <person name="Earl A."/>
            <person name="Ward D."/>
            <person name="Feldgarden M."/>
            <person name="Gevers D."/>
            <person name="Morotomi M."/>
            <person name="Young S.K."/>
            <person name="Zeng Q."/>
            <person name="Gargeya S."/>
            <person name="Fitzgerald M."/>
            <person name="Haas B."/>
            <person name="Abouelleil A."/>
            <person name="Alvarado L."/>
            <person name="Arachchi H.M."/>
            <person name="Berlin A."/>
            <person name="Chapman S.B."/>
            <person name="Gearin G."/>
            <person name="Goldberg J."/>
            <person name="Griggs A."/>
            <person name="Gujja S."/>
            <person name="Hansen M."/>
            <person name="Heiman D."/>
            <person name="Howarth C."/>
            <person name="Larimer J."/>
            <person name="Lui A."/>
            <person name="MacDonald P.J.P."/>
            <person name="McCowen C."/>
            <person name="Montmayeur A."/>
            <person name="Murphy C."/>
            <person name="Neiman D."/>
            <person name="Pearson M."/>
            <person name="Priest M."/>
            <person name="Roberts A."/>
            <person name="Saif S."/>
            <person name="Shea T."/>
            <person name="Sisk P."/>
            <person name="Stolte C."/>
            <person name="Sykes S."/>
            <person name="Wortman J."/>
            <person name="Nusbaum C."/>
            <person name="Birren B."/>
        </authorList>
    </citation>
    <scope>NUCLEOTIDE SEQUENCE [LARGE SCALE GENOMIC DNA]</scope>
    <source>
        <strain evidence="2 3">YIT 12061</strain>
    </source>
</reference>
<name>H1DDW0_9BACT</name>
<dbReference type="Proteomes" id="UP000004892">
    <property type="component" value="Unassembled WGS sequence"/>
</dbReference>
<dbReference type="GeneID" id="98068098"/>
<dbReference type="SUPFAM" id="SSF82171">
    <property type="entry name" value="DPP6 N-terminal domain-like"/>
    <property type="match status" value="1"/>
</dbReference>
<evidence type="ECO:0000256" key="1">
    <source>
        <dbReference type="SAM" id="SignalP"/>
    </source>
</evidence>
<comment type="caution">
    <text evidence="2">The sequence shown here is derived from an EMBL/GenBank/DDBJ whole genome shotgun (WGS) entry which is preliminary data.</text>
</comment>
<protein>
    <recommendedName>
        <fullName evidence="4">Peptidase MA-like domain-containing protein</fullName>
    </recommendedName>
</protein>
<proteinExistence type="predicted"/>
<evidence type="ECO:0000313" key="2">
    <source>
        <dbReference type="EMBL" id="EHP50757.1"/>
    </source>
</evidence>
<dbReference type="HOGENOM" id="CLU_013076_0_0_10"/>
<keyword evidence="3" id="KW-1185">Reference proteome</keyword>
<evidence type="ECO:0000313" key="3">
    <source>
        <dbReference type="Proteomes" id="UP000004892"/>
    </source>
</evidence>
<accession>H1DDW0</accession>
<sequence length="986" mass="114548">MKRKSLFVFFLFFLPLLGKAQFVDLGQDPAGLRWKQINTRDFQLIYPDYFEENAQKIANIFTALYQHTNSLAHKPIKISLIIHANGGVANGSVAWAPRKADLYTMPSQDPSDTWLEHLCVHEFRHVVQIDKVNQGLTKILYYLFGEQITIAITGLYLPMWFMEGDAVTFETAIGHLGRGRSPEFINEMKAQVLDKGIYSYFKAAIGSDKDFVPNRYTMGYFMVANARVNYGNAIWTDALNRIGRKPLSFAPFATSLKRTLRAKRDSVWNDSTFRSLFINADSVKKANTYADAKRTLYHDNFSELKQIWSREVKDIHNNFDTLPTYNKSYTNYFYPTPLPDGKVIAYKKGLQETGAFVLLDGKKEKVLTRSGVLDDPKFIYHDNQLVWVEYKPNFRWEHGGKQRLTSYDLRKGKYRYHRGQHNRFSPFAVGKNWGVVEVNEKNQAALVILDTGMKTELQRIEADRDELFIHPSYAKGKITTVVQNTNGIHLESIDPQTGKREMILPRMWYEMDNPVQYDSTLLFRASFNGNNAFYLKKQGEDSVRNILNARYGVRFPHLQPTENMLYFSFYTADGYKPGRIKTDRFSNLPLEKTYFRLADSLKKRENWQLQFQYDSIFDSRRYRKFTHLLNFHSWGPVYIDQYEGKIDGGIVVYSQNNLSTLSLAAGYIINADYPKGAWMINAAYKGIWPIFSIDLKSGQDKSASRLTAHNLKTGRLDTVGTRNRFRRTKGELTMQLPFNISRKNYSRYITPYVRYKIEAISNITSKARFFYTQRNDTLYYAPVSPDLYRISSSPNYYQMMEYGLLLGNQTYMTVQEIDPRWGQILQGGYAHTPWKKMDLGHEWWISGQFYFPGFATNHSISIYSGYQNRPKAGYYDKKILRPRGIDMYGYELTTLRTNYKLPLLFPDQHITSVLYVKRIDGGIFFDMGHDKTQRGTRNYYSYGIELNAGLHLFRLPFPITLGGRFGYETQHHSLFANLLFNIGFTI</sequence>
<dbReference type="RefSeq" id="WP_009135600.1">
    <property type="nucleotide sequence ID" value="NZ_JH594596.1"/>
</dbReference>
<gene>
    <name evidence="2" type="ORF">HMPREF9449_00446</name>
</gene>
<evidence type="ECO:0008006" key="4">
    <source>
        <dbReference type="Google" id="ProtNLM"/>
    </source>
</evidence>